<name>A0A430RX33_THESC</name>
<dbReference type="PANTHER" id="PTHR36303">
    <property type="entry name" value="2',3'-CYCLIC-NUCLEOTIDE 2'-PHOSPHODIESTERASE"/>
    <property type="match status" value="1"/>
</dbReference>
<organism evidence="2 3">
    <name type="scientific">Thermus scotoductus</name>
    <dbReference type="NCBI Taxonomy" id="37636"/>
    <lineage>
        <taxon>Bacteria</taxon>
        <taxon>Thermotogati</taxon>
        <taxon>Deinococcota</taxon>
        <taxon>Deinococci</taxon>
        <taxon>Thermales</taxon>
        <taxon>Thermaceae</taxon>
        <taxon>Thermus</taxon>
    </lineage>
</organism>
<reference evidence="2 3" key="1">
    <citation type="journal article" date="2019" name="Extremophiles">
        <title>Biogeography of thermophiles and predominance of Thermus scotoductus in domestic water heaters.</title>
        <authorList>
            <person name="Wilpiszeski R.L."/>
            <person name="Zhang Z."/>
            <person name="House C.H."/>
        </authorList>
    </citation>
    <scope>NUCLEOTIDE SEQUENCE [LARGE SCALE GENOMIC DNA]</scope>
    <source>
        <strain evidence="2 3">25_S25</strain>
    </source>
</reference>
<comment type="caution">
    <text evidence="2">The sequence shown here is derived from an EMBL/GenBank/DDBJ whole genome shotgun (WGS) entry which is preliminary data.</text>
</comment>
<dbReference type="Pfam" id="PF13277">
    <property type="entry name" value="YmdB"/>
    <property type="match status" value="1"/>
</dbReference>
<dbReference type="EMBL" id="PELY01000242">
    <property type="protein sequence ID" value="RTH25240.1"/>
    <property type="molecule type" value="Genomic_DNA"/>
</dbReference>
<dbReference type="RefSeq" id="WP_172958755.1">
    <property type="nucleotide sequence ID" value="NZ_PELL01000074.1"/>
</dbReference>
<dbReference type="Proteomes" id="UP000287306">
    <property type="component" value="Unassembled WGS sequence"/>
</dbReference>
<dbReference type="SUPFAM" id="SSF56300">
    <property type="entry name" value="Metallo-dependent phosphatases"/>
    <property type="match status" value="1"/>
</dbReference>
<protein>
    <submittedName>
        <fullName evidence="2">Uncharacterized protein</fullName>
    </submittedName>
</protein>
<proteinExistence type="predicted"/>
<dbReference type="Gene3D" id="3.60.21.10">
    <property type="match status" value="1"/>
</dbReference>
<dbReference type="GO" id="GO:0004113">
    <property type="term" value="F:2',3'-cyclic-nucleotide 3'-phosphodiesterase activity"/>
    <property type="evidence" value="ECO:0007669"/>
    <property type="project" value="TreeGrafter"/>
</dbReference>
<accession>A0A430RX33</accession>
<evidence type="ECO:0000313" key="3">
    <source>
        <dbReference type="Proteomes" id="UP000287306"/>
    </source>
</evidence>
<dbReference type="InterPro" id="IPR029052">
    <property type="entry name" value="Metallo-depent_PP-like"/>
</dbReference>
<dbReference type="AlphaFoldDB" id="A0A430RX33"/>
<feature type="region of interest" description="Disordered" evidence="1">
    <location>
        <begin position="1"/>
        <end position="22"/>
    </location>
</feature>
<evidence type="ECO:0000256" key="1">
    <source>
        <dbReference type="SAM" id="MobiDB-lite"/>
    </source>
</evidence>
<dbReference type="PANTHER" id="PTHR36303:SF1">
    <property type="entry name" value="2',3'-CYCLIC-NUCLEOTIDE 2'-PHOSPHODIESTERASE"/>
    <property type="match status" value="1"/>
</dbReference>
<evidence type="ECO:0000313" key="2">
    <source>
        <dbReference type="EMBL" id="RTH25240.1"/>
    </source>
</evidence>
<gene>
    <name evidence="2" type="ORF">CSW38_08000</name>
</gene>
<sequence length="131" mass="14568">MDPRWRRCRATPGSCAPSTTARPPLGRASRFWNKLGTHTHVPTLDTRVLPKGTAYVSDVGMTGPSGGMQGLHPRSATPWMGNRLPTKGKLELVGMCSLAIRRLFPNSKLALIRSWDTYALWPLEKGRWFPV</sequence>
<dbReference type="InterPro" id="IPR005235">
    <property type="entry name" value="YmdB-like"/>
</dbReference>